<dbReference type="AlphaFoldDB" id="A0A1G9PQP4"/>
<accession>A0A1G9PQP4</accession>
<dbReference type="EMBL" id="FNEK01000146">
    <property type="protein sequence ID" value="SDM01074.1"/>
    <property type="molecule type" value="Genomic_DNA"/>
</dbReference>
<reference evidence="1 2" key="1">
    <citation type="submission" date="2016-10" db="EMBL/GenBank/DDBJ databases">
        <authorList>
            <person name="de Groot N.N."/>
        </authorList>
    </citation>
    <scope>NUCLEOTIDE SEQUENCE [LARGE SCALE GENOMIC DNA]</scope>
    <source>
        <strain evidence="1 2">DSM 25294</strain>
    </source>
</reference>
<gene>
    <name evidence="1" type="ORF">SAMN04488026_11465</name>
</gene>
<keyword evidence="2" id="KW-1185">Reference proteome</keyword>
<protein>
    <submittedName>
        <fullName evidence="1">Uncharacterized protein</fullName>
    </submittedName>
</protein>
<sequence length="107" mass="12047">MSLLERATSAERETAAKLARYAKSHRETNLLKLDFEDMDDPAVLAAMLKGRHDAFTAGALKILLASNSNRIPRLVGKLETINRYVRQAERQKARALVAWQKAKKRAT</sequence>
<name>A0A1G9PQP4_9RHOB</name>
<dbReference type="Proteomes" id="UP000199382">
    <property type="component" value="Unassembled WGS sequence"/>
</dbReference>
<organism evidence="1 2">
    <name type="scientific">Aliiruegeria lutimaris</name>
    <dbReference type="NCBI Taxonomy" id="571298"/>
    <lineage>
        <taxon>Bacteria</taxon>
        <taxon>Pseudomonadati</taxon>
        <taxon>Pseudomonadota</taxon>
        <taxon>Alphaproteobacteria</taxon>
        <taxon>Rhodobacterales</taxon>
        <taxon>Roseobacteraceae</taxon>
        <taxon>Aliiruegeria</taxon>
    </lineage>
</organism>
<proteinExistence type="predicted"/>
<evidence type="ECO:0000313" key="1">
    <source>
        <dbReference type="EMBL" id="SDM01074.1"/>
    </source>
</evidence>
<evidence type="ECO:0000313" key="2">
    <source>
        <dbReference type="Proteomes" id="UP000199382"/>
    </source>
</evidence>